<name>A0A6J5L3D7_9CAUD</name>
<dbReference type="EMBL" id="LR796232">
    <property type="protein sequence ID" value="CAB4128082.1"/>
    <property type="molecule type" value="Genomic_DNA"/>
</dbReference>
<evidence type="ECO:0000313" key="2">
    <source>
        <dbReference type="EMBL" id="CAB4134318.1"/>
    </source>
</evidence>
<organism evidence="1">
    <name type="scientific">uncultured Caudovirales phage</name>
    <dbReference type="NCBI Taxonomy" id="2100421"/>
    <lineage>
        <taxon>Viruses</taxon>
        <taxon>Duplodnaviria</taxon>
        <taxon>Heunggongvirae</taxon>
        <taxon>Uroviricota</taxon>
        <taxon>Caudoviricetes</taxon>
        <taxon>Peduoviridae</taxon>
        <taxon>Maltschvirus</taxon>
        <taxon>Maltschvirus maltsch</taxon>
    </lineage>
</organism>
<protein>
    <submittedName>
        <fullName evidence="1">Uncharacterized protein</fullName>
    </submittedName>
</protein>
<proteinExistence type="predicted"/>
<evidence type="ECO:0000313" key="1">
    <source>
        <dbReference type="EMBL" id="CAB4128082.1"/>
    </source>
</evidence>
<gene>
    <name evidence="1" type="ORF">UFOVP101_13</name>
    <name evidence="2" type="ORF">UFOVP270_43</name>
</gene>
<dbReference type="EMBL" id="LR796285">
    <property type="protein sequence ID" value="CAB4134318.1"/>
    <property type="molecule type" value="Genomic_DNA"/>
</dbReference>
<accession>A0A6J5L3D7</accession>
<sequence length="77" mass="9420">MRTKEQNILRAIATAKRLRGTIEYTLNWHIPHKQNVEYVDFDQDDYEKTCCDLYQLLTDIANYYDVEDYHKENIFVW</sequence>
<reference evidence="1" key="1">
    <citation type="submission" date="2020-04" db="EMBL/GenBank/DDBJ databases">
        <authorList>
            <person name="Chiriac C."/>
            <person name="Salcher M."/>
            <person name="Ghai R."/>
            <person name="Kavagutti S V."/>
        </authorList>
    </citation>
    <scope>NUCLEOTIDE SEQUENCE</scope>
</reference>